<dbReference type="STRING" id="46506.AA415_00872"/>
<keyword evidence="1" id="KW-0812">Transmembrane</keyword>
<accession>A0A120A3F9</accession>
<evidence type="ECO:0000256" key="1">
    <source>
        <dbReference type="SAM" id="Phobius"/>
    </source>
</evidence>
<reference evidence="2 3" key="1">
    <citation type="journal article" date="2016" name="BMC Genomics">
        <title>Type VI secretion systems of human gut Bacteroidales segregate into three genetic architectures, two of which are contained on mobile genetic elements.</title>
        <authorList>
            <person name="Coyne M.J."/>
            <person name="Roelofs K.G."/>
            <person name="Comstock L.E."/>
        </authorList>
    </citation>
    <scope>NUCLEOTIDE SEQUENCE [LARGE SCALE GENOMIC DNA]</scope>
    <source>
        <strain evidence="2 3">CL09T03C01</strain>
    </source>
</reference>
<dbReference type="PATRIC" id="fig|46506.5.peg.940"/>
<sequence length="55" mass="6656">MKKPLNYRLQMYRALVEKMCTNCWFWCIFCGFTLFFVCIRGFCTIFATQNLVKKV</sequence>
<keyword evidence="3" id="KW-1185">Reference proteome</keyword>
<dbReference type="EMBL" id="LRGC01000003">
    <property type="protein sequence ID" value="KWR56563.1"/>
    <property type="molecule type" value="Genomic_DNA"/>
</dbReference>
<proteinExistence type="predicted"/>
<dbReference type="Proteomes" id="UP000056419">
    <property type="component" value="Unassembled WGS sequence"/>
</dbReference>
<name>A0A120A3F9_BACSE</name>
<feature type="transmembrane region" description="Helical" evidence="1">
    <location>
        <begin position="21"/>
        <end position="47"/>
    </location>
</feature>
<dbReference type="AlphaFoldDB" id="A0A120A3F9"/>
<comment type="caution">
    <text evidence="2">The sequence shown here is derived from an EMBL/GenBank/DDBJ whole genome shotgun (WGS) entry which is preliminary data.</text>
</comment>
<keyword evidence="1" id="KW-0472">Membrane</keyword>
<keyword evidence="1" id="KW-1133">Transmembrane helix</keyword>
<evidence type="ECO:0000313" key="3">
    <source>
        <dbReference type="Proteomes" id="UP000056419"/>
    </source>
</evidence>
<gene>
    <name evidence="2" type="ORF">AA415_00872</name>
</gene>
<protein>
    <submittedName>
        <fullName evidence="2">Uncharacterized protein</fullName>
    </submittedName>
</protein>
<organism evidence="2 3">
    <name type="scientific">Bacteroides stercoris</name>
    <dbReference type="NCBI Taxonomy" id="46506"/>
    <lineage>
        <taxon>Bacteria</taxon>
        <taxon>Pseudomonadati</taxon>
        <taxon>Bacteroidota</taxon>
        <taxon>Bacteroidia</taxon>
        <taxon>Bacteroidales</taxon>
        <taxon>Bacteroidaceae</taxon>
        <taxon>Bacteroides</taxon>
    </lineage>
</organism>
<evidence type="ECO:0000313" key="2">
    <source>
        <dbReference type="EMBL" id="KWR56563.1"/>
    </source>
</evidence>